<keyword evidence="4" id="KW-0067">ATP-binding</keyword>
<feature type="domain" description="ABC transporter" evidence="5">
    <location>
        <begin position="2"/>
        <end position="231"/>
    </location>
</feature>
<evidence type="ECO:0000313" key="7">
    <source>
        <dbReference type="Proteomes" id="UP000262583"/>
    </source>
</evidence>
<evidence type="ECO:0000256" key="1">
    <source>
        <dbReference type="ARBA" id="ARBA00005417"/>
    </source>
</evidence>
<dbReference type="PANTHER" id="PTHR43335:SF4">
    <property type="entry name" value="ABC TRANSPORTER, ATP-BINDING PROTEIN"/>
    <property type="match status" value="1"/>
</dbReference>
<dbReference type="GO" id="GO:0016887">
    <property type="term" value="F:ATP hydrolysis activity"/>
    <property type="evidence" value="ECO:0007669"/>
    <property type="project" value="InterPro"/>
</dbReference>
<dbReference type="InterPro" id="IPR003593">
    <property type="entry name" value="AAA+_ATPase"/>
</dbReference>
<evidence type="ECO:0000256" key="4">
    <source>
        <dbReference type="ARBA" id="ARBA00022840"/>
    </source>
</evidence>
<dbReference type="AlphaFoldDB" id="A0A2Z4Y9N7"/>
<evidence type="ECO:0000313" key="6">
    <source>
        <dbReference type="EMBL" id="AXA37372.1"/>
    </source>
</evidence>
<dbReference type="Gene3D" id="3.40.50.300">
    <property type="entry name" value="P-loop containing nucleotide triphosphate hydrolases"/>
    <property type="match status" value="1"/>
</dbReference>
<dbReference type="KEGG" id="schv:BRCON_2630"/>
<dbReference type="EMBL" id="CP030759">
    <property type="protein sequence ID" value="AXA37372.1"/>
    <property type="molecule type" value="Genomic_DNA"/>
</dbReference>
<dbReference type="SUPFAM" id="SSF52540">
    <property type="entry name" value="P-loop containing nucleoside triphosphate hydrolases"/>
    <property type="match status" value="1"/>
</dbReference>
<protein>
    <submittedName>
        <fullName evidence="6">ABC-type multidrug transport system, ATPase component</fullName>
    </submittedName>
</protein>
<proteinExistence type="inferred from homology"/>
<reference evidence="6 7" key="1">
    <citation type="submission" date="2018-05" db="EMBL/GenBank/DDBJ databases">
        <title>A metagenomic window into the 2 km-deep terrestrial subsurface aquifer revealed taxonomically and functionally diverse microbial community comprising novel uncultured bacterial lineages.</title>
        <authorList>
            <person name="Kadnikov V.V."/>
            <person name="Mardanov A.V."/>
            <person name="Beletsky A.V."/>
            <person name="Banks D."/>
            <person name="Pimenov N.V."/>
            <person name="Frank Y.A."/>
            <person name="Karnachuk O.V."/>
            <person name="Ravin N.V."/>
        </authorList>
    </citation>
    <scope>NUCLEOTIDE SEQUENCE [LARGE SCALE GENOMIC DNA]</scope>
    <source>
        <strain evidence="6">BY</strain>
    </source>
</reference>
<dbReference type="GO" id="GO:0005524">
    <property type="term" value="F:ATP binding"/>
    <property type="evidence" value="ECO:0007669"/>
    <property type="project" value="UniProtKB-KW"/>
</dbReference>
<evidence type="ECO:0000256" key="2">
    <source>
        <dbReference type="ARBA" id="ARBA00022448"/>
    </source>
</evidence>
<dbReference type="CDD" id="cd03230">
    <property type="entry name" value="ABC_DR_subfamily_A"/>
    <property type="match status" value="1"/>
</dbReference>
<comment type="similarity">
    <text evidence="1">Belongs to the ABC transporter superfamily.</text>
</comment>
<dbReference type="InterPro" id="IPR003439">
    <property type="entry name" value="ABC_transporter-like_ATP-bd"/>
</dbReference>
<evidence type="ECO:0000259" key="5">
    <source>
        <dbReference type="PROSITE" id="PS50893"/>
    </source>
</evidence>
<dbReference type="PANTHER" id="PTHR43335">
    <property type="entry name" value="ABC TRANSPORTER, ATP-BINDING PROTEIN"/>
    <property type="match status" value="1"/>
</dbReference>
<gene>
    <name evidence="6" type="ORF">BRCON_2630</name>
</gene>
<dbReference type="SMART" id="SM00382">
    <property type="entry name" value="AAA"/>
    <property type="match status" value="1"/>
</dbReference>
<keyword evidence="2" id="KW-0813">Transport</keyword>
<dbReference type="InterPro" id="IPR027417">
    <property type="entry name" value="P-loop_NTPase"/>
</dbReference>
<organism evidence="6 7">
    <name type="scientific">Sumerlaea chitinivorans</name>
    <dbReference type="NCBI Taxonomy" id="2250252"/>
    <lineage>
        <taxon>Bacteria</taxon>
        <taxon>Candidatus Sumerlaeota</taxon>
        <taxon>Candidatus Sumerlaeia</taxon>
        <taxon>Candidatus Sumerlaeales</taxon>
        <taxon>Candidatus Sumerlaeaceae</taxon>
        <taxon>Candidatus Sumerlaea</taxon>
    </lineage>
</organism>
<dbReference type="Proteomes" id="UP000262583">
    <property type="component" value="Chromosome"/>
</dbReference>
<dbReference type="PROSITE" id="PS50893">
    <property type="entry name" value="ABC_TRANSPORTER_2"/>
    <property type="match status" value="1"/>
</dbReference>
<name>A0A2Z4Y9N7_SUMC1</name>
<sequence>MIEVKHLTKSFGPTQALKDVTFSVKKGEIVGFLGPNGAGKSTTMKILTCFIPADSGTATVAGYDVFEDSLEVRKRVGYLPESTPLYHEMPVVDFLKFVGEMRNIPAPRLKERIREVIHLTGLEGAVGKVIGELSKGYRQRVGLAQALIHEPDILILDEPTSGLDPNQIVEIRELIREIGKEKTVILSTHILPEVTATCDRAIIISEGRVVASGTPDELMARGSGGNSVVARVHGPLDELQRKLAELPGVKEVHVLDKNTEYARLRVVGEKPDQLAEQIFHAVAQAKGSLSELRPETASLEQVFAELTR</sequence>
<dbReference type="Pfam" id="PF00005">
    <property type="entry name" value="ABC_tran"/>
    <property type="match status" value="1"/>
</dbReference>
<keyword evidence="3" id="KW-0547">Nucleotide-binding</keyword>
<accession>A0A2Z4Y9N7</accession>
<evidence type="ECO:0000256" key="3">
    <source>
        <dbReference type="ARBA" id="ARBA00022741"/>
    </source>
</evidence>